<gene>
    <name evidence="1" type="ORF">Anas_04223</name>
</gene>
<accession>A0A5N5SXL9</accession>
<dbReference type="InterPro" id="IPR036028">
    <property type="entry name" value="SH3-like_dom_sf"/>
</dbReference>
<protein>
    <recommendedName>
        <fullName evidence="3">SH3 domain-containing protein</fullName>
    </recommendedName>
</protein>
<organism evidence="1 2">
    <name type="scientific">Armadillidium nasatum</name>
    <dbReference type="NCBI Taxonomy" id="96803"/>
    <lineage>
        <taxon>Eukaryota</taxon>
        <taxon>Metazoa</taxon>
        <taxon>Ecdysozoa</taxon>
        <taxon>Arthropoda</taxon>
        <taxon>Crustacea</taxon>
        <taxon>Multicrustacea</taxon>
        <taxon>Malacostraca</taxon>
        <taxon>Eumalacostraca</taxon>
        <taxon>Peracarida</taxon>
        <taxon>Isopoda</taxon>
        <taxon>Oniscidea</taxon>
        <taxon>Crinocheta</taxon>
        <taxon>Armadillidiidae</taxon>
        <taxon>Armadillidium</taxon>
    </lineage>
</organism>
<dbReference type="SUPFAM" id="SSF50044">
    <property type="entry name" value="SH3-domain"/>
    <property type="match status" value="1"/>
</dbReference>
<comment type="caution">
    <text evidence="1">The sequence shown here is derived from an EMBL/GenBank/DDBJ whole genome shotgun (WGS) entry which is preliminary data.</text>
</comment>
<evidence type="ECO:0000313" key="1">
    <source>
        <dbReference type="EMBL" id="KAB7498429.1"/>
    </source>
</evidence>
<dbReference type="OrthoDB" id="79452at2759"/>
<keyword evidence="2" id="KW-1185">Reference proteome</keyword>
<evidence type="ECO:0008006" key="3">
    <source>
        <dbReference type="Google" id="ProtNLM"/>
    </source>
</evidence>
<evidence type="ECO:0000313" key="2">
    <source>
        <dbReference type="Proteomes" id="UP000326759"/>
    </source>
</evidence>
<reference evidence="1 2" key="1">
    <citation type="journal article" date="2019" name="PLoS Biol.">
        <title>Sex chromosomes control vertical transmission of feminizing Wolbachia symbionts in an isopod.</title>
        <authorList>
            <person name="Becking T."/>
            <person name="Chebbi M.A."/>
            <person name="Giraud I."/>
            <person name="Moumen B."/>
            <person name="Laverre T."/>
            <person name="Caubet Y."/>
            <person name="Peccoud J."/>
            <person name="Gilbert C."/>
            <person name="Cordaux R."/>
        </authorList>
    </citation>
    <scope>NUCLEOTIDE SEQUENCE [LARGE SCALE GENOMIC DNA]</scope>
    <source>
        <strain evidence="1">ANa2</strain>
        <tissue evidence="1">Whole body excluding digestive tract and cuticle</tissue>
    </source>
</reference>
<dbReference type="EMBL" id="SEYY01019304">
    <property type="protein sequence ID" value="KAB7498429.1"/>
    <property type="molecule type" value="Genomic_DNA"/>
</dbReference>
<dbReference type="Proteomes" id="UP000326759">
    <property type="component" value="Unassembled WGS sequence"/>
</dbReference>
<sequence length="485" mass="55305">MTSKEIPEENCYVRATCNYHYNHKGKDISMAKDEVFLLIKKTTDDWWQVYPFEEVFSFPSSSSDEIRSSALSFMEKDVFDATVVRSGEHKAFFAPSKYLELTSVSVDAMKSSLRKKVAHQRHLQNQQRLFHETLKQKNFMEAKLECNERSESPPVVHASDIKISQIRREREFHQKEAVDQSKGFGDGSNFLPVSSGYNLKNNNEINSNDSHSNCTVQSTPNFVISDANGNDEIEPFSNKSVGSVGVASTKSNSLYERLSVCSSPEKNRLTGEFESISTHTSKSSLNDCSRSSIESFSQIKVKGNMMGKAASFDVLQSDDENVSSVLNKSYQKAASSEELDHRYRRKELLFQSDRLSHRNRSNSVELKRFDNNLDLSECEKVTSLEKKKCRITRDPMNRRRSWALNEYQSHNSFQKARVNELDASIILDMPPKLPPKLRKNLRSFLSSSSDNINNSGNSFNETRDEGLFRLCEEKALENESKECCP</sequence>
<name>A0A5N5SXL9_9CRUS</name>
<dbReference type="AlphaFoldDB" id="A0A5N5SXL9"/>
<dbReference type="Gene3D" id="2.30.30.40">
    <property type="entry name" value="SH3 Domains"/>
    <property type="match status" value="1"/>
</dbReference>
<proteinExistence type="predicted"/>